<feature type="transmembrane region" description="Helical" evidence="6">
    <location>
        <begin position="139"/>
        <end position="163"/>
    </location>
</feature>
<keyword evidence="5 6" id="KW-0472">Membrane</keyword>
<dbReference type="InterPro" id="IPR036259">
    <property type="entry name" value="MFS_trans_sf"/>
</dbReference>
<reference evidence="8 9" key="1">
    <citation type="submission" date="2016-10" db="EMBL/GenBank/DDBJ databases">
        <authorList>
            <person name="de Groot N.N."/>
        </authorList>
    </citation>
    <scope>NUCLEOTIDE SEQUENCE [LARGE SCALE GENOMIC DNA]</scope>
    <source>
        <strain evidence="8 9">DSM 24677</strain>
    </source>
</reference>
<gene>
    <name evidence="8" type="ORF">SAMN05444486_102600</name>
</gene>
<sequence length="474" mass="48638">MPVSFVAPEKRRLVLIAAILASALGFIDGSVLAIALPAMRESLGAGLAEAQWIYNGYMLMLSAFVLAGGALGDKLGLGRSFASGIAAFVAASLLCALAQTPEQMIAARVLQGLGAAVMVPGSLAAITRAYPRDERGGAIGLWAASSSLTTALGPLLGGAFLSYGGPEAWRFIFAINLPLGALAIWLIVANTRDTRTNRSTQIDIWGGGLASLAFFFIAFSFTQAEPLYGLTGLAVLCVFVWHEAHCPAPMIDIKLFKLRDFSAVNLATLLMWMGFQGVLFYLPMTLIAGWGQAALLTALSFTPMAIFIAVLSPRMGRLADRIGPRPLIAAGALVVASGFIGLSFGVTTGAFWLGILPATSLIGLGLGMAVAPLTTAVVNSVPDESAGTASGVNNAAARVAGLMGVASLGMIAQAGYLAAGGQDSFGAFSTDVTHGAAMIIGFQFVAYGAAFFATLGAVIVWLGMGAQASSSASQ</sequence>
<evidence type="ECO:0000313" key="9">
    <source>
        <dbReference type="Proteomes" id="UP000199026"/>
    </source>
</evidence>
<dbReference type="InterPro" id="IPR011701">
    <property type="entry name" value="MFS"/>
</dbReference>
<evidence type="ECO:0000256" key="3">
    <source>
        <dbReference type="ARBA" id="ARBA00022692"/>
    </source>
</evidence>
<keyword evidence="4 6" id="KW-1133">Transmembrane helix</keyword>
<evidence type="ECO:0000256" key="2">
    <source>
        <dbReference type="ARBA" id="ARBA00022448"/>
    </source>
</evidence>
<keyword evidence="3 6" id="KW-0812">Transmembrane</keyword>
<accession>A0A1H3KK22</accession>
<dbReference type="Gene3D" id="1.20.1250.20">
    <property type="entry name" value="MFS general substrate transporter like domains"/>
    <property type="match status" value="1"/>
</dbReference>
<feature type="transmembrane region" description="Helical" evidence="6">
    <location>
        <begin position="264"/>
        <end position="284"/>
    </location>
</feature>
<dbReference type="AlphaFoldDB" id="A0A1H3KK22"/>
<evidence type="ECO:0000256" key="1">
    <source>
        <dbReference type="ARBA" id="ARBA00004141"/>
    </source>
</evidence>
<dbReference type="InterPro" id="IPR020846">
    <property type="entry name" value="MFS_dom"/>
</dbReference>
<evidence type="ECO:0000256" key="4">
    <source>
        <dbReference type="ARBA" id="ARBA00022989"/>
    </source>
</evidence>
<proteinExistence type="predicted"/>
<dbReference type="GO" id="GO:0022857">
    <property type="term" value="F:transmembrane transporter activity"/>
    <property type="evidence" value="ECO:0007669"/>
    <property type="project" value="InterPro"/>
</dbReference>
<organism evidence="8 9">
    <name type="scientific">Lentibacter algarum</name>
    <dbReference type="NCBI Taxonomy" id="576131"/>
    <lineage>
        <taxon>Bacteria</taxon>
        <taxon>Pseudomonadati</taxon>
        <taxon>Pseudomonadota</taxon>
        <taxon>Alphaproteobacteria</taxon>
        <taxon>Rhodobacterales</taxon>
        <taxon>Roseobacteraceae</taxon>
        <taxon>Lentibacter</taxon>
    </lineage>
</organism>
<comment type="subcellular location">
    <subcellularLocation>
        <location evidence="1">Membrane</location>
        <topology evidence="1">Multi-pass membrane protein</topology>
    </subcellularLocation>
</comment>
<dbReference type="CDD" id="cd17321">
    <property type="entry name" value="MFS_MMR_MDR_like"/>
    <property type="match status" value="1"/>
</dbReference>
<feature type="transmembrane region" description="Helical" evidence="6">
    <location>
        <begin position="105"/>
        <end position="127"/>
    </location>
</feature>
<feature type="transmembrane region" description="Helical" evidence="6">
    <location>
        <begin position="399"/>
        <end position="419"/>
    </location>
</feature>
<dbReference type="PANTHER" id="PTHR42718:SF9">
    <property type="entry name" value="MAJOR FACILITATOR SUPERFAMILY MULTIDRUG TRANSPORTER MFSC"/>
    <property type="match status" value="1"/>
</dbReference>
<feature type="transmembrane region" description="Helical" evidence="6">
    <location>
        <begin position="169"/>
        <end position="190"/>
    </location>
</feature>
<feature type="transmembrane region" description="Helical" evidence="6">
    <location>
        <begin position="81"/>
        <end position="99"/>
    </location>
</feature>
<dbReference type="Gene3D" id="1.20.1720.10">
    <property type="entry name" value="Multidrug resistance protein D"/>
    <property type="match status" value="1"/>
</dbReference>
<feature type="transmembrane region" description="Helical" evidence="6">
    <location>
        <begin position="290"/>
        <end position="311"/>
    </location>
</feature>
<evidence type="ECO:0000313" key="8">
    <source>
        <dbReference type="EMBL" id="SDY52562.1"/>
    </source>
</evidence>
<keyword evidence="9" id="KW-1185">Reference proteome</keyword>
<keyword evidence="2" id="KW-0813">Transport</keyword>
<evidence type="ECO:0000259" key="7">
    <source>
        <dbReference type="PROSITE" id="PS50850"/>
    </source>
</evidence>
<feature type="transmembrane region" description="Helical" evidence="6">
    <location>
        <begin position="227"/>
        <end position="244"/>
    </location>
</feature>
<feature type="transmembrane region" description="Helical" evidence="6">
    <location>
        <begin position="52"/>
        <end position="72"/>
    </location>
</feature>
<dbReference type="SUPFAM" id="SSF103473">
    <property type="entry name" value="MFS general substrate transporter"/>
    <property type="match status" value="1"/>
</dbReference>
<feature type="domain" description="Major facilitator superfamily (MFS) profile" evidence="7">
    <location>
        <begin position="14"/>
        <end position="468"/>
    </location>
</feature>
<dbReference type="EMBL" id="FNPR01000002">
    <property type="protein sequence ID" value="SDY52562.1"/>
    <property type="molecule type" value="Genomic_DNA"/>
</dbReference>
<dbReference type="PANTHER" id="PTHR42718">
    <property type="entry name" value="MAJOR FACILITATOR SUPERFAMILY MULTIDRUG TRANSPORTER MFSC"/>
    <property type="match status" value="1"/>
</dbReference>
<feature type="transmembrane region" description="Helical" evidence="6">
    <location>
        <begin position="202"/>
        <end position="221"/>
    </location>
</feature>
<dbReference type="PROSITE" id="PS50850">
    <property type="entry name" value="MFS"/>
    <property type="match status" value="1"/>
</dbReference>
<protein>
    <submittedName>
        <fullName evidence="8">Drug resistance transporter, EmrB/QacA subfamily</fullName>
    </submittedName>
</protein>
<evidence type="ECO:0000256" key="6">
    <source>
        <dbReference type="SAM" id="Phobius"/>
    </source>
</evidence>
<feature type="transmembrane region" description="Helical" evidence="6">
    <location>
        <begin position="439"/>
        <end position="464"/>
    </location>
</feature>
<feature type="transmembrane region" description="Helical" evidence="6">
    <location>
        <begin position="332"/>
        <end position="355"/>
    </location>
</feature>
<evidence type="ECO:0000256" key="5">
    <source>
        <dbReference type="ARBA" id="ARBA00023136"/>
    </source>
</evidence>
<dbReference type="Proteomes" id="UP000199026">
    <property type="component" value="Unassembled WGS sequence"/>
</dbReference>
<dbReference type="GO" id="GO:0016020">
    <property type="term" value="C:membrane"/>
    <property type="evidence" value="ECO:0007669"/>
    <property type="project" value="UniProtKB-SubCell"/>
</dbReference>
<dbReference type="Pfam" id="PF07690">
    <property type="entry name" value="MFS_1"/>
    <property type="match status" value="1"/>
</dbReference>
<name>A0A1H3KK22_9RHOB</name>
<dbReference type="STRING" id="576131.SAMN05444486_102600"/>
<feature type="transmembrane region" description="Helical" evidence="6">
    <location>
        <begin position="361"/>
        <end position="378"/>
    </location>
</feature>